<evidence type="ECO:0000313" key="3">
    <source>
        <dbReference type="Proteomes" id="UP000199598"/>
    </source>
</evidence>
<keyword evidence="1" id="KW-1133">Transmembrane helix</keyword>
<feature type="transmembrane region" description="Helical" evidence="1">
    <location>
        <begin position="76"/>
        <end position="92"/>
    </location>
</feature>
<proteinExistence type="predicted"/>
<evidence type="ECO:0000313" key="2">
    <source>
        <dbReference type="EMBL" id="SFL11776.1"/>
    </source>
</evidence>
<dbReference type="Proteomes" id="UP000199598">
    <property type="component" value="Unassembled WGS sequence"/>
</dbReference>
<feature type="transmembrane region" description="Helical" evidence="1">
    <location>
        <begin position="53"/>
        <end position="70"/>
    </location>
</feature>
<evidence type="ECO:0000256" key="1">
    <source>
        <dbReference type="SAM" id="Phobius"/>
    </source>
</evidence>
<keyword evidence="1" id="KW-0472">Membrane</keyword>
<keyword evidence="3" id="KW-1185">Reference proteome</keyword>
<dbReference type="EMBL" id="FOSK01000017">
    <property type="protein sequence ID" value="SFL11776.1"/>
    <property type="molecule type" value="Genomic_DNA"/>
</dbReference>
<reference evidence="2 3" key="1">
    <citation type="submission" date="2016-10" db="EMBL/GenBank/DDBJ databases">
        <authorList>
            <person name="Varghese N."/>
            <person name="Submissions S."/>
        </authorList>
    </citation>
    <scope>NUCLEOTIDE SEQUENCE [LARGE SCALE GENOMIC DNA]</scope>
    <source>
        <strain evidence="2 3">DSM 16392</strain>
    </source>
</reference>
<dbReference type="InterPro" id="IPR018678">
    <property type="entry name" value="DUF2160_TM"/>
</dbReference>
<dbReference type="Pfam" id="PF09928">
    <property type="entry name" value="DUF2160"/>
    <property type="match status" value="1"/>
</dbReference>
<keyword evidence="1" id="KW-0812">Transmembrane</keyword>
<name>A0A1I4F4R8_9HYPH</name>
<organism evidence="2 3">
    <name type="scientific">Pseudovibrio ascidiaceicola</name>
    <dbReference type="NCBI Taxonomy" id="285279"/>
    <lineage>
        <taxon>Bacteria</taxon>
        <taxon>Pseudomonadati</taxon>
        <taxon>Pseudomonadota</taxon>
        <taxon>Alphaproteobacteria</taxon>
        <taxon>Hyphomicrobiales</taxon>
        <taxon>Stappiaceae</taxon>
        <taxon>Pseudovibrio</taxon>
    </lineage>
</organism>
<protein>
    <submittedName>
        <fullName evidence="2">Predicted small integral membrane protein</fullName>
    </submittedName>
</protein>
<comment type="caution">
    <text evidence="2">The sequence shown here is derived from an EMBL/GenBank/DDBJ whole genome shotgun (WGS) entry which is preliminary data.</text>
</comment>
<gene>
    <name evidence="2" type="ORF">SAMN04488518_11724</name>
</gene>
<accession>A0A1I4F4R8</accession>
<feature type="transmembrane region" description="Helical" evidence="1">
    <location>
        <begin position="12"/>
        <end position="32"/>
    </location>
</feature>
<sequence length="93" mass="10692">MDFSWMAWTSPTAIFFITIGLLISSMAVWEWFVPGGSPRHGILRFETTRGDRLFVSLLGSAFICLFWLGFVSANLWWALLVCVAYAFCVFRWV</sequence>
<dbReference type="RefSeq" id="WP_063291455.1">
    <property type="nucleotide sequence ID" value="NZ_FOSK01000017.1"/>
</dbReference>